<evidence type="ECO:0000313" key="2">
    <source>
        <dbReference type="Proteomes" id="UP001059380"/>
    </source>
</evidence>
<protein>
    <submittedName>
        <fullName evidence="1">Uncharacterized protein</fullName>
    </submittedName>
</protein>
<proteinExistence type="predicted"/>
<dbReference type="AlphaFoldDB" id="A0A9J7BNT0"/>
<organism evidence="1 2">
    <name type="scientific">Occallatibacter riparius</name>
    <dbReference type="NCBI Taxonomy" id="1002689"/>
    <lineage>
        <taxon>Bacteria</taxon>
        <taxon>Pseudomonadati</taxon>
        <taxon>Acidobacteriota</taxon>
        <taxon>Terriglobia</taxon>
        <taxon>Terriglobales</taxon>
        <taxon>Acidobacteriaceae</taxon>
        <taxon>Occallatibacter</taxon>
    </lineage>
</organism>
<reference evidence="1" key="1">
    <citation type="submission" date="2021-04" db="EMBL/GenBank/DDBJ databases">
        <title>Phylogenetic analysis of Acidobacteriaceae.</title>
        <authorList>
            <person name="Qiu L."/>
            <person name="Zhang Q."/>
        </authorList>
    </citation>
    <scope>NUCLEOTIDE SEQUENCE</scope>
    <source>
        <strain evidence="1">DSM 25168</strain>
    </source>
</reference>
<accession>A0A9J7BNT0</accession>
<dbReference type="RefSeq" id="WP_260794046.1">
    <property type="nucleotide sequence ID" value="NZ_CP093313.1"/>
</dbReference>
<evidence type="ECO:0000313" key="1">
    <source>
        <dbReference type="EMBL" id="UWZ84540.1"/>
    </source>
</evidence>
<name>A0A9J7BNT0_9BACT</name>
<gene>
    <name evidence="1" type="ORF">MOP44_01065</name>
</gene>
<sequence>MGKWARSNKVIPYLEILVLGSGLALSLTGAAQDGPHPDPQIAQAQVSSIPVPAPGNADTVDLPIRTPAMSADRNLDSVERGSRAGLHPGIAAVSIPTPQPAPNFQLRSTLRQEFEYLMVEHGFRLMQDPDLRRQLMHDPFFHNYFASFHGYDLKRWGDGDDFLVNDIAHPMQGAVAGWIFIQNSPNSRNRVIGKDPQYWKSRLKALGWATAYEVQWKIGPLSESSIGNAGGWSYIPGCGILPKCINNSNFPPPTNNTGLSDWIITPVVGTGWIMIEDTVDKYLVGRVGENHRRYAYILRTGLEPTRTFAGLFAGELPWNSRWVERRAMEKQRASIHTIAVEDSWRANRRSTGFHFVNVNLPGVENGCVACRQNYQGFGVPYSARLFEHVYFDSEVNFFPTGAHRGGPSVEGLFGMKLGEQAKRWGVFAKVRPGFIYYQKAWSGGQNPKFTGLSRFAMDVGGTFELYPTSRSAVRFDIGTTLVRYLLDYPNPKISPIGSIISTDYYATQGNMQFDAGYRIRF</sequence>
<dbReference type="Proteomes" id="UP001059380">
    <property type="component" value="Chromosome"/>
</dbReference>
<dbReference type="KEGG" id="orp:MOP44_01065"/>
<dbReference type="EMBL" id="CP093313">
    <property type="protein sequence ID" value="UWZ84540.1"/>
    <property type="molecule type" value="Genomic_DNA"/>
</dbReference>
<keyword evidence="2" id="KW-1185">Reference proteome</keyword>